<proteinExistence type="predicted"/>
<evidence type="ECO:0000313" key="1">
    <source>
        <dbReference type="EMBL" id="GGD88831.1"/>
    </source>
</evidence>
<protein>
    <submittedName>
        <fullName evidence="1">Uncharacterized protein</fullName>
    </submittedName>
</protein>
<name>A0A917DZX3_9BACL</name>
<gene>
    <name evidence="1" type="ORF">GCM10010911_54270</name>
</gene>
<comment type="caution">
    <text evidence="1">The sequence shown here is derived from an EMBL/GenBank/DDBJ whole genome shotgun (WGS) entry which is preliminary data.</text>
</comment>
<reference evidence="1" key="1">
    <citation type="journal article" date="2014" name="Int. J. Syst. Evol. Microbiol.">
        <title>Complete genome sequence of Corynebacterium casei LMG S-19264T (=DSM 44701T), isolated from a smear-ripened cheese.</title>
        <authorList>
            <consortium name="US DOE Joint Genome Institute (JGI-PGF)"/>
            <person name="Walter F."/>
            <person name="Albersmeier A."/>
            <person name="Kalinowski J."/>
            <person name="Ruckert C."/>
        </authorList>
    </citation>
    <scope>NUCLEOTIDE SEQUENCE</scope>
    <source>
        <strain evidence="1">CGMCC 1.15178</strain>
    </source>
</reference>
<reference evidence="1" key="2">
    <citation type="submission" date="2020-09" db="EMBL/GenBank/DDBJ databases">
        <authorList>
            <person name="Sun Q."/>
            <person name="Zhou Y."/>
        </authorList>
    </citation>
    <scope>NUCLEOTIDE SEQUENCE</scope>
    <source>
        <strain evidence="1">CGMCC 1.15178</strain>
    </source>
</reference>
<dbReference type="AlphaFoldDB" id="A0A917DZX3"/>
<accession>A0A917DZX3</accession>
<organism evidence="1 2">
    <name type="scientific">Paenibacillus nasutitermitis</name>
    <dbReference type="NCBI Taxonomy" id="1652958"/>
    <lineage>
        <taxon>Bacteria</taxon>
        <taxon>Bacillati</taxon>
        <taxon>Bacillota</taxon>
        <taxon>Bacilli</taxon>
        <taxon>Bacillales</taxon>
        <taxon>Paenibacillaceae</taxon>
        <taxon>Paenibacillus</taxon>
    </lineage>
</organism>
<dbReference type="EMBL" id="BMHP01000004">
    <property type="protein sequence ID" value="GGD88831.1"/>
    <property type="molecule type" value="Genomic_DNA"/>
</dbReference>
<sequence length="64" mass="7304">MIDQGLELSFKCVLNKVNDMKEVLNPYKGEACFERVTIEKAMDNGKDKEAGDFVLTLYSKIIRC</sequence>
<dbReference type="Proteomes" id="UP000612456">
    <property type="component" value="Unassembled WGS sequence"/>
</dbReference>
<evidence type="ECO:0000313" key="2">
    <source>
        <dbReference type="Proteomes" id="UP000612456"/>
    </source>
</evidence>
<keyword evidence="2" id="KW-1185">Reference proteome</keyword>